<evidence type="ECO:0000313" key="3">
    <source>
        <dbReference type="EMBL" id="CAH0555305.1"/>
    </source>
</evidence>
<evidence type="ECO:0008006" key="5">
    <source>
        <dbReference type="Google" id="ProtNLM"/>
    </source>
</evidence>
<proteinExistence type="predicted"/>
<evidence type="ECO:0000256" key="2">
    <source>
        <dbReference type="SAM" id="Phobius"/>
    </source>
</evidence>
<feature type="transmembrane region" description="Helical" evidence="2">
    <location>
        <begin position="107"/>
        <end position="131"/>
    </location>
</feature>
<dbReference type="Proteomes" id="UP001154078">
    <property type="component" value="Chromosome 4"/>
</dbReference>
<gene>
    <name evidence="3" type="ORF">MELIAE_LOCUS6707</name>
</gene>
<dbReference type="AlphaFoldDB" id="A0A9P0FHQ4"/>
<name>A0A9P0FHQ4_BRAAE</name>
<keyword evidence="2" id="KW-1133">Transmembrane helix</keyword>
<dbReference type="Gene3D" id="1.10.287.70">
    <property type="match status" value="1"/>
</dbReference>
<dbReference type="SUPFAM" id="SSF81324">
    <property type="entry name" value="Voltage-gated potassium channels"/>
    <property type="match status" value="1"/>
</dbReference>
<dbReference type="OrthoDB" id="297496at2759"/>
<protein>
    <recommendedName>
        <fullName evidence="5">TWiK family of potassium channels protein 18</fullName>
    </recommendedName>
</protein>
<dbReference type="EMBL" id="OV121135">
    <property type="protein sequence ID" value="CAH0555305.1"/>
    <property type="molecule type" value="Genomic_DNA"/>
</dbReference>
<reference evidence="3" key="1">
    <citation type="submission" date="2021-12" db="EMBL/GenBank/DDBJ databases">
        <authorList>
            <person name="King R."/>
        </authorList>
    </citation>
    <scope>NUCLEOTIDE SEQUENCE</scope>
</reference>
<keyword evidence="4" id="KW-1185">Reference proteome</keyword>
<accession>A0A9P0FHQ4</accession>
<keyword evidence="2" id="KW-0472">Membrane</keyword>
<keyword evidence="2" id="KW-0812">Transmembrane</keyword>
<feature type="region of interest" description="Disordered" evidence="1">
    <location>
        <begin position="1"/>
        <end position="25"/>
    </location>
</feature>
<evidence type="ECO:0000313" key="4">
    <source>
        <dbReference type="Proteomes" id="UP001154078"/>
    </source>
</evidence>
<sequence>MSNDKESSNPMESPKVQTPPKEGKKVGFARPTLIIPPPQVLVNNPQTRSANLSTRSVPKGNMYGRKASVFMFDQFNSVMNTAKSGMGLGEKCAYWVYNKFYTWSRKWFTHCFLSIVILLYTVGGALMFVAIEGANEEKIVEGDIRRERYSLIKELRNLSIQMPSLTSEDEWEGEAARRLMDFESKVTDAYSKHALIVANRGDKIWTVWNAMVYCSTIYTTMESESDETEPTLNDFGGAFSIFKTSESSFILFFDMLSFSDKCDIMGSEDNTK</sequence>
<evidence type="ECO:0000256" key="1">
    <source>
        <dbReference type="SAM" id="MobiDB-lite"/>
    </source>
</evidence>
<organism evidence="3 4">
    <name type="scientific">Brassicogethes aeneus</name>
    <name type="common">Rape pollen beetle</name>
    <name type="synonym">Meligethes aeneus</name>
    <dbReference type="NCBI Taxonomy" id="1431903"/>
    <lineage>
        <taxon>Eukaryota</taxon>
        <taxon>Metazoa</taxon>
        <taxon>Ecdysozoa</taxon>
        <taxon>Arthropoda</taxon>
        <taxon>Hexapoda</taxon>
        <taxon>Insecta</taxon>
        <taxon>Pterygota</taxon>
        <taxon>Neoptera</taxon>
        <taxon>Endopterygota</taxon>
        <taxon>Coleoptera</taxon>
        <taxon>Polyphaga</taxon>
        <taxon>Cucujiformia</taxon>
        <taxon>Nitidulidae</taxon>
        <taxon>Meligethinae</taxon>
        <taxon>Brassicogethes</taxon>
    </lineage>
</organism>